<dbReference type="EMBL" id="LJJC01000004">
    <property type="protein sequence ID" value="KQL54955.1"/>
    <property type="molecule type" value="Genomic_DNA"/>
</dbReference>
<sequence length="72" mass="8471">MVMWLILYDEYLATLPDPWGYFQYGWWKLGYSGILDIVFLIILVRFSKWMCRVGDKMHLSNGLLNGGNKLLP</sequence>
<dbReference type="RefSeq" id="WP_055740751.1">
    <property type="nucleotide sequence ID" value="NZ_JAAIWL010000032.1"/>
</dbReference>
<feature type="transmembrane region" description="Helical" evidence="1">
    <location>
        <begin position="29"/>
        <end position="47"/>
    </location>
</feature>
<comment type="caution">
    <text evidence="2">The sequence shown here is derived from an EMBL/GenBank/DDBJ whole genome shotgun (WGS) entry which is preliminary data.</text>
</comment>
<dbReference type="PATRIC" id="fig|157838.3.peg.3667"/>
<gene>
    <name evidence="2" type="ORF">AN964_16570</name>
</gene>
<keyword evidence="1" id="KW-1133">Transmembrane helix</keyword>
<keyword evidence="1" id="KW-0812">Transmembrane</keyword>
<organism evidence="2 3">
    <name type="scientific">Heyndrickxia shackletonii</name>
    <dbReference type="NCBI Taxonomy" id="157838"/>
    <lineage>
        <taxon>Bacteria</taxon>
        <taxon>Bacillati</taxon>
        <taxon>Bacillota</taxon>
        <taxon>Bacilli</taxon>
        <taxon>Bacillales</taxon>
        <taxon>Bacillaceae</taxon>
        <taxon>Heyndrickxia</taxon>
    </lineage>
</organism>
<proteinExistence type="predicted"/>
<evidence type="ECO:0000313" key="3">
    <source>
        <dbReference type="Proteomes" id="UP000051888"/>
    </source>
</evidence>
<name>A0A0Q3WZQ0_9BACI</name>
<evidence type="ECO:0000313" key="2">
    <source>
        <dbReference type="EMBL" id="KQL54955.1"/>
    </source>
</evidence>
<accession>A0A0Q3WZQ0</accession>
<keyword evidence="1" id="KW-0472">Membrane</keyword>
<protein>
    <submittedName>
        <fullName evidence="2">Uncharacterized protein</fullName>
    </submittedName>
</protein>
<reference evidence="2 3" key="1">
    <citation type="submission" date="2015-09" db="EMBL/GenBank/DDBJ databases">
        <title>Genome sequencing project for genomic taxonomy and phylogenomics of Bacillus-like bacteria.</title>
        <authorList>
            <person name="Liu B."/>
            <person name="Wang J."/>
            <person name="Zhu Y."/>
            <person name="Liu G."/>
            <person name="Chen Q."/>
            <person name="Chen Z."/>
            <person name="Lan J."/>
            <person name="Che J."/>
            <person name="Ge C."/>
            <person name="Shi H."/>
            <person name="Pan Z."/>
            <person name="Liu X."/>
        </authorList>
    </citation>
    <scope>NUCLEOTIDE SEQUENCE [LARGE SCALE GENOMIC DNA]</scope>
    <source>
        <strain evidence="2 3">LMG 18435</strain>
    </source>
</reference>
<evidence type="ECO:0000256" key="1">
    <source>
        <dbReference type="SAM" id="Phobius"/>
    </source>
</evidence>
<keyword evidence="3" id="KW-1185">Reference proteome</keyword>
<dbReference type="Proteomes" id="UP000051888">
    <property type="component" value="Unassembled WGS sequence"/>
</dbReference>
<dbReference type="AlphaFoldDB" id="A0A0Q3WZQ0"/>